<feature type="region of interest" description="Disordered" evidence="5">
    <location>
        <begin position="241"/>
        <end position="341"/>
    </location>
</feature>
<dbReference type="InterPro" id="IPR002112">
    <property type="entry name" value="Leuzip_Jun"/>
</dbReference>
<dbReference type="PROSITE" id="PS00036">
    <property type="entry name" value="BZIP_BASIC"/>
    <property type="match status" value="1"/>
</dbReference>
<evidence type="ECO:0000313" key="9">
    <source>
        <dbReference type="EMBL" id="CAF3556314.1"/>
    </source>
</evidence>
<proteinExistence type="inferred from homology"/>
<protein>
    <recommendedName>
        <fullName evidence="6">BZIP domain-containing protein</fullName>
    </recommendedName>
</protein>
<evidence type="ECO:0000256" key="2">
    <source>
        <dbReference type="ARBA" id="ARBA00023015"/>
    </source>
</evidence>
<dbReference type="Gene3D" id="1.20.5.170">
    <property type="match status" value="1"/>
</dbReference>
<dbReference type="Proteomes" id="UP000677228">
    <property type="component" value="Unassembled WGS sequence"/>
</dbReference>
<evidence type="ECO:0000256" key="5">
    <source>
        <dbReference type="SAM" id="MobiDB-lite"/>
    </source>
</evidence>
<feature type="domain" description="BZIP" evidence="6">
    <location>
        <begin position="355"/>
        <end position="418"/>
    </location>
</feature>
<dbReference type="InterPro" id="IPR046347">
    <property type="entry name" value="bZIP_sf"/>
</dbReference>
<dbReference type="GO" id="GO:0005667">
    <property type="term" value="C:transcription regulator complex"/>
    <property type="evidence" value="ECO:0007669"/>
    <property type="project" value="TreeGrafter"/>
</dbReference>
<feature type="region of interest" description="Disordered" evidence="5">
    <location>
        <begin position="27"/>
        <end position="46"/>
    </location>
</feature>
<dbReference type="PANTHER" id="PTHR11462">
    <property type="entry name" value="JUN TRANSCRIPTION FACTOR-RELATED"/>
    <property type="match status" value="1"/>
</dbReference>
<dbReference type="EMBL" id="CAJNOQ010000219">
    <property type="protein sequence ID" value="CAF0773922.1"/>
    <property type="molecule type" value="Genomic_DNA"/>
</dbReference>
<dbReference type="OrthoDB" id="10047935at2759"/>
<evidence type="ECO:0000313" key="11">
    <source>
        <dbReference type="Proteomes" id="UP000663829"/>
    </source>
</evidence>
<dbReference type="EMBL" id="CAJNOK010005759">
    <property type="protein sequence ID" value="CAF0983557.1"/>
    <property type="molecule type" value="Genomic_DNA"/>
</dbReference>
<evidence type="ECO:0000256" key="3">
    <source>
        <dbReference type="ARBA" id="ARBA00023125"/>
    </source>
</evidence>
<reference evidence="7" key="1">
    <citation type="submission" date="2021-02" db="EMBL/GenBank/DDBJ databases">
        <authorList>
            <person name="Nowell W R."/>
        </authorList>
    </citation>
    <scope>NUCLEOTIDE SEQUENCE</scope>
</reference>
<dbReference type="CDD" id="cd14696">
    <property type="entry name" value="bZIP_Jun"/>
    <property type="match status" value="1"/>
</dbReference>
<gene>
    <name evidence="7" type="ORF">GPM918_LOCUS2084</name>
    <name evidence="8" type="ORF">OVA965_LOCUS13709</name>
    <name evidence="9" type="ORF">SRO942_LOCUS2084</name>
    <name evidence="10" type="ORF">TMI583_LOCUS13712</name>
</gene>
<dbReference type="InterPro" id="IPR004827">
    <property type="entry name" value="bZIP"/>
</dbReference>
<dbReference type="GO" id="GO:0000981">
    <property type="term" value="F:DNA-binding transcription factor activity, RNA polymerase II-specific"/>
    <property type="evidence" value="ECO:0007669"/>
    <property type="project" value="TreeGrafter"/>
</dbReference>
<dbReference type="AlphaFoldDB" id="A0A813QYS4"/>
<feature type="compositionally biased region" description="Low complexity" evidence="5">
    <location>
        <begin position="292"/>
        <end position="314"/>
    </location>
</feature>
<feature type="compositionally biased region" description="Low complexity" evidence="5">
    <location>
        <begin position="241"/>
        <end position="285"/>
    </location>
</feature>
<dbReference type="PROSITE" id="PS50217">
    <property type="entry name" value="BZIP"/>
    <property type="match status" value="1"/>
</dbReference>
<keyword evidence="11" id="KW-1185">Reference proteome</keyword>
<evidence type="ECO:0000313" key="7">
    <source>
        <dbReference type="EMBL" id="CAF0773922.1"/>
    </source>
</evidence>
<keyword evidence="3" id="KW-0238">DNA-binding</keyword>
<dbReference type="Proteomes" id="UP000681722">
    <property type="component" value="Unassembled WGS sequence"/>
</dbReference>
<dbReference type="InterPro" id="IPR050946">
    <property type="entry name" value="AP-1_TF_bZIP"/>
</dbReference>
<dbReference type="Proteomes" id="UP000682733">
    <property type="component" value="Unassembled WGS sequence"/>
</dbReference>
<evidence type="ECO:0000259" key="6">
    <source>
        <dbReference type="PROSITE" id="PS50217"/>
    </source>
</evidence>
<dbReference type="SMART" id="SM00338">
    <property type="entry name" value="BRLZ"/>
    <property type="match status" value="1"/>
</dbReference>
<dbReference type="GO" id="GO:0051726">
    <property type="term" value="P:regulation of cell cycle"/>
    <property type="evidence" value="ECO:0007669"/>
    <property type="project" value="TreeGrafter"/>
</dbReference>
<feature type="compositionally biased region" description="Low complexity" evidence="5">
    <location>
        <begin position="425"/>
        <end position="444"/>
    </location>
</feature>
<dbReference type="GO" id="GO:0042127">
    <property type="term" value="P:regulation of cell population proliferation"/>
    <property type="evidence" value="ECO:0007669"/>
    <property type="project" value="TreeGrafter"/>
</dbReference>
<keyword evidence="2" id="KW-0805">Transcription regulation</keyword>
<feature type="compositionally biased region" description="Low complexity" evidence="5">
    <location>
        <begin position="328"/>
        <end position="339"/>
    </location>
</feature>
<dbReference type="Pfam" id="PF00170">
    <property type="entry name" value="bZIP_1"/>
    <property type="match status" value="1"/>
</dbReference>
<dbReference type="PANTHER" id="PTHR11462:SF35">
    <property type="entry name" value="TRANSCRIPTION FACTOR JRA"/>
    <property type="match status" value="1"/>
</dbReference>
<organism evidence="7 11">
    <name type="scientific">Didymodactylos carnosus</name>
    <dbReference type="NCBI Taxonomy" id="1234261"/>
    <lineage>
        <taxon>Eukaryota</taxon>
        <taxon>Metazoa</taxon>
        <taxon>Spiralia</taxon>
        <taxon>Gnathifera</taxon>
        <taxon>Rotifera</taxon>
        <taxon>Eurotatoria</taxon>
        <taxon>Bdelloidea</taxon>
        <taxon>Philodinida</taxon>
        <taxon>Philodinidae</taxon>
        <taxon>Didymodactylos</taxon>
    </lineage>
</organism>
<dbReference type="SUPFAM" id="SSF57959">
    <property type="entry name" value="Leucine zipper domain"/>
    <property type="match status" value="1"/>
</dbReference>
<comment type="similarity">
    <text evidence="1">Belongs to the bZIP family. Jun subfamily.</text>
</comment>
<dbReference type="EMBL" id="CAJOBC010000219">
    <property type="protein sequence ID" value="CAF3556314.1"/>
    <property type="molecule type" value="Genomic_DNA"/>
</dbReference>
<dbReference type="EMBL" id="CAJOBA010005765">
    <property type="protein sequence ID" value="CAF3753996.1"/>
    <property type="molecule type" value="Genomic_DNA"/>
</dbReference>
<dbReference type="Proteomes" id="UP000663829">
    <property type="component" value="Unassembled WGS sequence"/>
</dbReference>
<evidence type="ECO:0000256" key="1">
    <source>
        <dbReference type="ARBA" id="ARBA00006882"/>
    </source>
</evidence>
<feature type="region of interest" description="Disordered" evidence="5">
    <location>
        <begin position="419"/>
        <end position="444"/>
    </location>
</feature>
<accession>A0A813QYS4</accession>
<evidence type="ECO:0000313" key="10">
    <source>
        <dbReference type="EMBL" id="CAF3753996.1"/>
    </source>
</evidence>
<keyword evidence="4" id="KW-0804">Transcription</keyword>
<evidence type="ECO:0000313" key="8">
    <source>
        <dbReference type="EMBL" id="CAF0983557.1"/>
    </source>
</evidence>
<dbReference type="PRINTS" id="PR00043">
    <property type="entry name" value="LEUZIPPRJUN"/>
</dbReference>
<comment type="caution">
    <text evidence="7">The sequence shown here is derived from an EMBL/GenBank/DDBJ whole genome shotgun (WGS) entry which is preliminary data.</text>
</comment>
<evidence type="ECO:0000256" key="4">
    <source>
        <dbReference type="ARBA" id="ARBA00023163"/>
    </source>
</evidence>
<sequence>MMLNCENKQEQSILEPNLSFVASNETVHTTSSPPRVSTSNPTFVPNNSSVVVTNQTTSHNNMSPPIARPGFNITTADRKLRPNSLDIHRQTVPGHSMLTPGDYSKLVLSTPELDEKLRGYTNIVTNTSTPTVQLQTPDLINSITNALSQQQQQSFISDGTPSPSIKSLEDLISSHQSQPNITHSNNTNHNPLQVIQQLSSQQPSVSLSSDNNSSALAQQFLMQINSPQLQAALANALRKSVSTSNNSTTTLNTEINNRVFTTDNNTNNSGSMNNISRNRSHSSSMDASVNGSSTSSSPSPITQSSSSIMNTSSIPLGKIKDEPQHVPSSSSLITTTATSNMVPGVERINMEHNEVIKREKKRERNRQAAQKCRTRKLTRIAELQKRVNELQDNNKQLNDTAEKLRQEISKLERQLSDHQTSGCNLTLSSVPPPSITTTTYSYSR</sequence>
<dbReference type="GO" id="GO:0000978">
    <property type="term" value="F:RNA polymerase II cis-regulatory region sequence-specific DNA binding"/>
    <property type="evidence" value="ECO:0007669"/>
    <property type="project" value="TreeGrafter"/>
</dbReference>
<name>A0A813QYS4_9BILA</name>